<evidence type="ECO:0000313" key="1">
    <source>
        <dbReference type="EMBL" id="KAK2858108.1"/>
    </source>
</evidence>
<protein>
    <submittedName>
        <fullName evidence="1">Uncharacterized protein</fullName>
    </submittedName>
</protein>
<dbReference type="Proteomes" id="UP001187315">
    <property type="component" value="Unassembled WGS sequence"/>
</dbReference>
<accession>A0AA88NLL3</accession>
<name>A0AA88NLL3_TACVA</name>
<evidence type="ECO:0000313" key="2">
    <source>
        <dbReference type="Proteomes" id="UP001187315"/>
    </source>
</evidence>
<comment type="caution">
    <text evidence="1">The sequence shown here is derived from an EMBL/GenBank/DDBJ whole genome shotgun (WGS) entry which is preliminary data.</text>
</comment>
<proteinExistence type="predicted"/>
<gene>
    <name evidence="1" type="ORF">Q7C36_006027</name>
</gene>
<dbReference type="AlphaFoldDB" id="A0AA88NLL3"/>
<dbReference type="EMBL" id="JAVHJS010000005">
    <property type="protein sequence ID" value="KAK2858108.1"/>
    <property type="molecule type" value="Genomic_DNA"/>
</dbReference>
<sequence>MLERRLQVNQARLQITPLTAVHFYQIRFKILSVLCLEQCVELCEEWDSWKRLKFASLPSYAECREEHALDFYTRKTIAMAKIERHNGSKPVDCATRSSVGGSDVMTQGVNSCLPNFHHPLAPVRFTQ</sequence>
<organism evidence="1 2">
    <name type="scientific">Tachysurus vachellii</name>
    <name type="common">Darkbarbel catfish</name>
    <name type="synonym">Pelteobagrus vachellii</name>
    <dbReference type="NCBI Taxonomy" id="175792"/>
    <lineage>
        <taxon>Eukaryota</taxon>
        <taxon>Metazoa</taxon>
        <taxon>Chordata</taxon>
        <taxon>Craniata</taxon>
        <taxon>Vertebrata</taxon>
        <taxon>Euteleostomi</taxon>
        <taxon>Actinopterygii</taxon>
        <taxon>Neopterygii</taxon>
        <taxon>Teleostei</taxon>
        <taxon>Ostariophysi</taxon>
        <taxon>Siluriformes</taxon>
        <taxon>Bagridae</taxon>
        <taxon>Tachysurus</taxon>
    </lineage>
</organism>
<reference evidence="1" key="1">
    <citation type="submission" date="2023-08" db="EMBL/GenBank/DDBJ databases">
        <title>Pelteobagrus vachellii genome.</title>
        <authorList>
            <person name="Liu H."/>
        </authorList>
    </citation>
    <scope>NUCLEOTIDE SEQUENCE</scope>
    <source>
        <strain evidence="1">PRFRI_2022a</strain>
        <tissue evidence="1">Muscle</tissue>
    </source>
</reference>
<keyword evidence="2" id="KW-1185">Reference proteome</keyword>